<evidence type="ECO:0000313" key="1">
    <source>
        <dbReference type="EMBL" id="JAH05194.1"/>
    </source>
</evidence>
<accession>A0A0E9PKZ0</accession>
<organism evidence="1">
    <name type="scientific">Anguilla anguilla</name>
    <name type="common">European freshwater eel</name>
    <name type="synonym">Muraena anguilla</name>
    <dbReference type="NCBI Taxonomy" id="7936"/>
    <lineage>
        <taxon>Eukaryota</taxon>
        <taxon>Metazoa</taxon>
        <taxon>Chordata</taxon>
        <taxon>Craniata</taxon>
        <taxon>Vertebrata</taxon>
        <taxon>Euteleostomi</taxon>
        <taxon>Actinopterygii</taxon>
        <taxon>Neopterygii</taxon>
        <taxon>Teleostei</taxon>
        <taxon>Anguilliformes</taxon>
        <taxon>Anguillidae</taxon>
        <taxon>Anguilla</taxon>
    </lineage>
</organism>
<dbReference type="EMBL" id="GBXM01103383">
    <property type="protein sequence ID" value="JAH05194.1"/>
    <property type="molecule type" value="Transcribed_RNA"/>
</dbReference>
<dbReference type="AlphaFoldDB" id="A0A0E9PKZ0"/>
<reference evidence="1" key="2">
    <citation type="journal article" date="2015" name="Fish Shellfish Immunol.">
        <title>Early steps in the European eel (Anguilla anguilla)-Vibrio vulnificus interaction in the gills: Role of the RtxA13 toxin.</title>
        <authorList>
            <person name="Callol A."/>
            <person name="Pajuelo D."/>
            <person name="Ebbesson L."/>
            <person name="Teles M."/>
            <person name="MacKenzie S."/>
            <person name="Amaro C."/>
        </authorList>
    </citation>
    <scope>NUCLEOTIDE SEQUENCE</scope>
</reference>
<name>A0A0E9PKZ0_ANGAN</name>
<proteinExistence type="predicted"/>
<sequence length="24" mass="2899">MYSDQGQRQGQSRTLSPFYLFLIY</sequence>
<protein>
    <submittedName>
        <fullName evidence="1">Uncharacterized protein</fullName>
    </submittedName>
</protein>
<reference evidence="1" key="1">
    <citation type="submission" date="2014-11" db="EMBL/GenBank/DDBJ databases">
        <authorList>
            <person name="Amaro Gonzalez C."/>
        </authorList>
    </citation>
    <scope>NUCLEOTIDE SEQUENCE</scope>
</reference>